<protein>
    <submittedName>
        <fullName evidence="3">Uncharacterized protein</fullName>
    </submittedName>
</protein>
<feature type="signal peptide" evidence="2">
    <location>
        <begin position="1"/>
        <end position="21"/>
    </location>
</feature>
<name>A0ABR7NIW6_9FIRM</name>
<accession>A0ABR7NIW6</accession>
<organism evidence="3 4">
    <name type="scientific">Yanshouia hominis</name>
    <dbReference type="NCBI Taxonomy" id="2763673"/>
    <lineage>
        <taxon>Bacteria</taxon>
        <taxon>Bacillati</taxon>
        <taxon>Bacillota</taxon>
        <taxon>Clostridia</taxon>
        <taxon>Eubacteriales</taxon>
        <taxon>Oscillospiraceae</taxon>
        <taxon>Yanshouia</taxon>
    </lineage>
</organism>
<proteinExistence type="predicted"/>
<keyword evidence="4" id="KW-1185">Reference proteome</keyword>
<evidence type="ECO:0000256" key="2">
    <source>
        <dbReference type="SAM" id="SignalP"/>
    </source>
</evidence>
<evidence type="ECO:0000313" key="4">
    <source>
        <dbReference type="Proteomes" id="UP000658131"/>
    </source>
</evidence>
<feature type="chain" id="PRO_5046504744" evidence="2">
    <location>
        <begin position="22"/>
        <end position="346"/>
    </location>
</feature>
<evidence type="ECO:0000313" key="3">
    <source>
        <dbReference type="EMBL" id="MBC8576354.1"/>
    </source>
</evidence>
<dbReference type="PROSITE" id="PS51257">
    <property type="entry name" value="PROKAR_LIPOPROTEIN"/>
    <property type="match status" value="1"/>
</dbReference>
<dbReference type="Proteomes" id="UP000658131">
    <property type="component" value="Unassembled WGS sequence"/>
</dbReference>
<dbReference type="EMBL" id="JACRTB010000010">
    <property type="protein sequence ID" value="MBC8576354.1"/>
    <property type="molecule type" value="Genomic_DNA"/>
</dbReference>
<evidence type="ECO:0000256" key="1">
    <source>
        <dbReference type="SAM" id="MobiDB-lite"/>
    </source>
</evidence>
<feature type="region of interest" description="Disordered" evidence="1">
    <location>
        <begin position="24"/>
        <end position="128"/>
    </location>
</feature>
<sequence length="346" mass="35145">MKRSLSFVLIFALLLTLAACAPAPSSEASAGGAAESSAAPAVSSETEAPSETSASPAPAPSSEAPAGSAAESSAAPAVSSETEAPSEASASPAPAPSSEAPAGSAAESSAAPAVSSETEASSGTSAASEGIGEVMLLPNNGANGVSCMGIDQLTVLVPRVGVEPGEVTLTVFDAKDGSEFCSIDLDDSGAVEFLDWAKANDGTFSADEGTALLINLGAPLEADHNYYIQAEEGWLTIPEESVSAKAVTGKNTWTVRVGDFGIEFDSDENEVAVGETLSIPCTLGAADRLEIKASPKKSVTIEEDKLSQDGDAVIRFDERGNITVSFEFKDEKGGVISEVDQVFRCR</sequence>
<comment type="caution">
    <text evidence="3">The sequence shown here is derived from an EMBL/GenBank/DDBJ whole genome shotgun (WGS) entry which is preliminary data.</text>
</comment>
<gene>
    <name evidence="3" type="ORF">H8717_08050</name>
</gene>
<keyword evidence="2" id="KW-0732">Signal</keyword>
<reference evidence="3 4" key="1">
    <citation type="submission" date="2020-08" db="EMBL/GenBank/DDBJ databases">
        <title>Genome public.</title>
        <authorList>
            <person name="Liu C."/>
            <person name="Sun Q."/>
        </authorList>
    </citation>
    <scope>NUCLEOTIDE SEQUENCE [LARGE SCALE GENOMIC DNA]</scope>
    <source>
        <strain evidence="3 4">BX1</strain>
    </source>
</reference>
<dbReference type="RefSeq" id="WP_262399882.1">
    <property type="nucleotide sequence ID" value="NZ_JACRTB010000010.1"/>
</dbReference>